<protein>
    <submittedName>
        <fullName evidence="2">Uncharacterized protein</fullName>
    </submittedName>
</protein>
<evidence type="ECO:0000313" key="3">
    <source>
        <dbReference type="Proteomes" id="UP000887159"/>
    </source>
</evidence>
<feature type="compositionally biased region" description="Basic and acidic residues" evidence="1">
    <location>
        <begin position="53"/>
        <end position="70"/>
    </location>
</feature>
<name>A0A8X6WEY4_TRICX</name>
<evidence type="ECO:0000256" key="1">
    <source>
        <dbReference type="SAM" id="MobiDB-lite"/>
    </source>
</evidence>
<comment type="caution">
    <text evidence="2">The sequence shown here is derived from an EMBL/GenBank/DDBJ whole genome shotgun (WGS) entry which is preliminary data.</text>
</comment>
<reference evidence="2" key="1">
    <citation type="submission" date="2020-08" db="EMBL/GenBank/DDBJ databases">
        <title>Multicomponent nature underlies the extraordinary mechanical properties of spider dragline silk.</title>
        <authorList>
            <person name="Kono N."/>
            <person name="Nakamura H."/>
            <person name="Mori M."/>
            <person name="Yoshida Y."/>
            <person name="Ohtoshi R."/>
            <person name="Malay A.D."/>
            <person name="Moran D.A.P."/>
            <person name="Tomita M."/>
            <person name="Numata K."/>
            <person name="Arakawa K."/>
        </authorList>
    </citation>
    <scope>NUCLEOTIDE SEQUENCE</scope>
</reference>
<dbReference type="Proteomes" id="UP000887159">
    <property type="component" value="Unassembled WGS sequence"/>
</dbReference>
<organism evidence="2 3">
    <name type="scientific">Trichonephila clavipes</name>
    <name type="common">Golden silk orbweaver</name>
    <name type="synonym">Nephila clavipes</name>
    <dbReference type="NCBI Taxonomy" id="2585209"/>
    <lineage>
        <taxon>Eukaryota</taxon>
        <taxon>Metazoa</taxon>
        <taxon>Ecdysozoa</taxon>
        <taxon>Arthropoda</taxon>
        <taxon>Chelicerata</taxon>
        <taxon>Arachnida</taxon>
        <taxon>Araneae</taxon>
        <taxon>Araneomorphae</taxon>
        <taxon>Entelegynae</taxon>
        <taxon>Araneoidea</taxon>
        <taxon>Nephilidae</taxon>
        <taxon>Trichonephila</taxon>
    </lineage>
</organism>
<dbReference type="EMBL" id="BMAU01021418">
    <property type="protein sequence ID" value="GFY33788.1"/>
    <property type="molecule type" value="Genomic_DNA"/>
</dbReference>
<keyword evidence="3" id="KW-1185">Reference proteome</keyword>
<evidence type="ECO:0000313" key="2">
    <source>
        <dbReference type="EMBL" id="GFY33788.1"/>
    </source>
</evidence>
<dbReference type="AlphaFoldDB" id="A0A8X6WEY4"/>
<gene>
    <name evidence="2" type="ORF">TNCV_4595001</name>
</gene>
<feature type="region of interest" description="Disordered" evidence="1">
    <location>
        <begin position="43"/>
        <end position="70"/>
    </location>
</feature>
<sequence length="100" mass="11238">MRAFSMVARSNSLGILAIWRIRVAFKSGKVLIPPLQTRSFRNLHNQKSQGYESVEREGHESGKYPDNHDKLAPSSTLTWRPMGGVAPCCIKIVVCKHCRS</sequence>
<accession>A0A8X6WEY4</accession>
<proteinExistence type="predicted"/>